<dbReference type="Ensembl" id="ENSNFUT00015052617.1">
    <property type="protein sequence ID" value="ENSNFUP00015050445.1"/>
    <property type="gene ID" value="ENSNFUG00015023698.1"/>
</dbReference>
<dbReference type="GeneTree" id="ENSGT00390000009873"/>
<evidence type="ECO:0000256" key="4">
    <source>
        <dbReference type="ARBA" id="ARBA00014053"/>
    </source>
</evidence>
<dbReference type="AlphaFoldDB" id="A0A8C6PX78"/>
<dbReference type="EMBL" id="JAAVVJ010000010">
    <property type="protein sequence ID" value="KAF7213200.1"/>
    <property type="molecule type" value="Genomic_DNA"/>
</dbReference>
<dbReference type="KEGG" id="nfu:107382271"/>
<evidence type="ECO:0000313" key="10">
    <source>
        <dbReference type="EMBL" id="KAF7213200.1"/>
    </source>
</evidence>
<evidence type="ECO:0000256" key="7">
    <source>
        <dbReference type="ARBA" id="ARBA00023212"/>
    </source>
</evidence>
<keyword evidence="5" id="KW-0963">Cytoplasm</keyword>
<reference evidence="10" key="2">
    <citation type="submission" date="2020-03" db="EMBL/GenBank/DDBJ databases">
        <title>Intra-Species Differences in Population Size shape Life History and Genome Evolution.</title>
        <authorList>
            <person name="Willemsen D."/>
            <person name="Cui R."/>
            <person name="Valenzano D.R."/>
        </authorList>
    </citation>
    <scope>NUCLEOTIDE SEQUENCE</scope>
    <source>
        <strain evidence="10">GRZ</strain>
        <tissue evidence="10">Whole</tissue>
    </source>
</reference>
<organism evidence="11 12">
    <name type="scientific">Nothobranchius furzeri</name>
    <name type="common">Turquoise killifish</name>
    <dbReference type="NCBI Taxonomy" id="105023"/>
    <lineage>
        <taxon>Eukaryota</taxon>
        <taxon>Metazoa</taxon>
        <taxon>Chordata</taxon>
        <taxon>Craniata</taxon>
        <taxon>Vertebrata</taxon>
        <taxon>Euteleostomi</taxon>
        <taxon>Actinopterygii</taxon>
        <taxon>Neopterygii</taxon>
        <taxon>Teleostei</taxon>
        <taxon>Neoteleostei</taxon>
        <taxon>Acanthomorphata</taxon>
        <taxon>Ovalentaria</taxon>
        <taxon>Atherinomorphae</taxon>
        <taxon>Cyprinodontiformes</taxon>
        <taxon>Nothobranchiidae</taxon>
        <taxon>Nothobranchius</taxon>
    </lineage>
</organism>
<proteinExistence type="predicted"/>
<evidence type="ECO:0000256" key="2">
    <source>
        <dbReference type="ARBA" id="ARBA00004214"/>
    </source>
</evidence>
<reference evidence="11" key="1">
    <citation type="submission" date="2014-08" db="EMBL/GenBank/DDBJ databases">
        <authorList>
            <person name="Senf B."/>
            <person name="Petzold A."/>
            <person name="Downie B.R."/>
            <person name="Koch P."/>
            <person name="Platzer M."/>
        </authorList>
    </citation>
    <scope>NUCLEOTIDE SEQUENCE [LARGE SCALE GENOMIC DNA]</scope>
    <source>
        <strain evidence="11">GRZ</strain>
    </source>
</reference>
<dbReference type="OrthoDB" id="259598at2759"/>
<evidence type="ECO:0000256" key="5">
    <source>
        <dbReference type="ARBA" id="ARBA00022490"/>
    </source>
</evidence>
<evidence type="ECO:0000313" key="12">
    <source>
        <dbReference type="Proteomes" id="UP000694548"/>
    </source>
</evidence>
<protein>
    <recommendedName>
        <fullName evidence="4">Centrosomal protein of 44 kDa</fullName>
    </recommendedName>
</protein>
<keyword evidence="6" id="KW-0175">Coiled coil</keyword>
<dbReference type="GO" id="GO:0010457">
    <property type="term" value="P:centriole-centriole cohesion"/>
    <property type="evidence" value="ECO:0007669"/>
    <property type="project" value="TreeGrafter"/>
</dbReference>
<dbReference type="InterPro" id="IPR029157">
    <property type="entry name" value="CEP44_CC"/>
</dbReference>
<dbReference type="RefSeq" id="XP_015809844.3">
    <property type="nucleotide sequence ID" value="XM_015954358.3"/>
</dbReference>
<keyword evidence="12" id="KW-1185">Reference proteome</keyword>
<dbReference type="PANTHER" id="PTHR31477">
    <property type="entry name" value="CENTROSOMAL PROTEIN OF 44 KDA"/>
    <property type="match status" value="1"/>
</dbReference>
<dbReference type="Proteomes" id="UP000694548">
    <property type="component" value="Chromosome sgr08"/>
</dbReference>
<comment type="function">
    <text evidence="8">Centriole-enriched microtubule-binding protein involved in centriole biogenesis. In collaboration with CEP295 and POC1B, is required for the centriole-to-centrosome conversion by ensuring the formation of bona fide centriole wall. Functions as a linker component that maintains centrosome cohesion. Associates with CROCC and regulates its stability and localization to the centrosome.</text>
</comment>
<accession>A0A8C6PX78</accession>
<dbReference type="GO" id="GO:0000922">
    <property type="term" value="C:spindle pole"/>
    <property type="evidence" value="ECO:0007669"/>
    <property type="project" value="UniProtKB-SubCell"/>
</dbReference>
<evidence type="ECO:0000259" key="9">
    <source>
        <dbReference type="Pfam" id="PF15007"/>
    </source>
</evidence>
<dbReference type="Pfam" id="PF15007">
    <property type="entry name" value="CEP44"/>
    <property type="match status" value="1"/>
</dbReference>
<dbReference type="InterPro" id="IPR033603">
    <property type="entry name" value="CEP44"/>
</dbReference>
<dbReference type="GO" id="GO:0005813">
    <property type="term" value="C:centrosome"/>
    <property type="evidence" value="ECO:0007669"/>
    <property type="project" value="TreeGrafter"/>
</dbReference>
<sequence>MSRGCVVNLLVSTTSISVFVKATMFSVGDSQSSVRKLESLLRVIKYPGCVNYSGLDKGDPIAFLPILSFSLTSSSPPFAESLVAVGLELAGKTDLRFTDTLYKVLRDVFHYKPMLSKQQFLQSGFSQRKISFTCDIINLVLQRHCQLKKVSRKAFVVDHEENRVRISNSSLKETLSSHNVACVSHTEVNSSFISDNETKWQPKREKCKESLLYVSEVEGRLSAPEAQLESRWSQLHKMGCLEKRLEKLHMYKDTEKDDVSVACRLPASSHTFSSISGGKQQDDLKERLERISNMLKNSSGQLQKPVPANKF</sequence>
<gene>
    <name evidence="10 11" type="primary">cep44</name>
    <name evidence="10" type="ORF">G4P62_007794</name>
</gene>
<dbReference type="GO" id="GO:0030496">
    <property type="term" value="C:midbody"/>
    <property type="evidence" value="ECO:0007669"/>
    <property type="project" value="UniProtKB-SubCell"/>
</dbReference>
<reference evidence="11" key="3">
    <citation type="submission" date="2025-05" db="UniProtKB">
        <authorList>
            <consortium name="Ensembl"/>
        </authorList>
    </citation>
    <scope>IDENTIFICATION</scope>
</reference>
<dbReference type="OMA" id="VFHYKPI"/>
<dbReference type="PANTHER" id="PTHR31477:SF1">
    <property type="entry name" value="CENTROSOMAL PROTEIN OF 44 KDA"/>
    <property type="match status" value="1"/>
</dbReference>
<evidence type="ECO:0000313" key="11">
    <source>
        <dbReference type="Ensembl" id="ENSNFUP00015050445.1"/>
    </source>
</evidence>
<dbReference type="GO" id="GO:0005814">
    <property type="term" value="C:centriole"/>
    <property type="evidence" value="ECO:0007669"/>
    <property type="project" value="UniProtKB-SubCell"/>
</dbReference>
<evidence type="ECO:0000256" key="6">
    <source>
        <dbReference type="ARBA" id="ARBA00023054"/>
    </source>
</evidence>
<dbReference type="Proteomes" id="UP000822369">
    <property type="component" value="Chromosome 10"/>
</dbReference>
<evidence type="ECO:0000256" key="8">
    <source>
        <dbReference type="ARBA" id="ARBA00046235"/>
    </source>
</evidence>
<dbReference type="GO" id="GO:0007099">
    <property type="term" value="P:centriole replication"/>
    <property type="evidence" value="ECO:0007669"/>
    <property type="project" value="TreeGrafter"/>
</dbReference>
<keyword evidence="7" id="KW-0206">Cytoskeleton</keyword>
<dbReference type="CTD" id="80817"/>
<evidence type="ECO:0000256" key="1">
    <source>
        <dbReference type="ARBA" id="ARBA00004114"/>
    </source>
</evidence>
<feature type="domain" description="Centrosomal CEP44" evidence="9">
    <location>
        <begin position="29"/>
        <end position="152"/>
    </location>
</feature>
<dbReference type="GeneID" id="107382271"/>
<evidence type="ECO:0000256" key="3">
    <source>
        <dbReference type="ARBA" id="ARBA00004647"/>
    </source>
</evidence>
<name>A0A8C6PX78_NOTFU</name>
<comment type="subcellular location">
    <subcellularLocation>
        <location evidence="1">Cytoplasm</location>
        <location evidence="1">Cytoskeleton</location>
        <location evidence="1">Microtubule organizing center</location>
        <location evidence="1">Centrosome</location>
        <location evidence="1">Centriole</location>
    </subcellularLocation>
    <subcellularLocation>
        <location evidence="3">Cytoplasm</location>
        <location evidence="3">Cytoskeleton</location>
        <location evidence="3">Spindle pole</location>
    </subcellularLocation>
    <subcellularLocation>
        <location evidence="2">Midbody</location>
    </subcellularLocation>
</comment>